<evidence type="ECO:0000259" key="2">
    <source>
        <dbReference type="Pfam" id="PF13386"/>
    </source>
</evidence>
<feature type="domain" description="Urease accessory protein UreH-like transmembrane" evidence="2">
    <location>
        <begin position="21"/>
        <end position="223"/>
    </location>
</feature>
<keyword evidence="4" id="KW-1185">Reference proteome</keyword>
<dbReference type="Proteomes" id="UP000008631">
    <property type="component" value="Chromosome"/>
</dbReference>
<evidence type="ECO:0000256" key="1">
    <source>
        <dbReference type="SAM" id="Phobius"/>
    </source>
</evidence>
<evidence type="ECO:0000313" key="3">
    <source>
        <dbReference type="EMBL" id="ADV63146.1"/>
    </source>
</evidence>
<dbReference type="eggNOG" id="COG0785">
    <property type="taxonomic scope" value="Bacteria"/>
</dbReference>
<reference key="1">
    <citation type="submission" date="2010-11" db="EMBL/GenBank/DDBJ databases">
        <title>The complete sequence of chromosome of Isophaera pallida ATCC 43644.</title>
        <authorList>
            <consortium name="US DOE Joint Genome Institute (JGI-PGF)"/>
            <person name="Lucas S."/>
            <person name="Copeland A."/>
            <person name="Lapidus A."/>
            <person name="Bruce D."/>
            <person name="Goodwin L."/>
            <person name="Pitluck S."/>
            <person name="Kyrpides N."/>
            <person name="Mavromatis K."/>
            <person name="Pagani I."/>
            <person name="Ivanova N."/>
            <person name="Saunders E."/>
            <person name="Brettin T."/>
            <person name="Detter J.C."/>
            <person name="Han C."/>
            <person name="Tapia R."/>
            <person name="Land M."/>
            <person name="Hauser L."/>
            <person name="Markowitz V."/>
            <person name="Cheng J.-F."/>
            <person name="Hugenholtz P."/>
            <person name="Woyke T."/>
            <person name="Wu D."/>
            <person name="Eisen J.A."/>
        </authorList>
    </citation>
    <scope>NUCLEOTIDE SEQUENCE</scope>
    <source>
        <strain>ATCC 43644</strain>
    </source>
</reference>
<dbReference type="NCBIfam" id="NF040495">
    <property type="entry name" value="tranport_ArsG"/>
    <property type="match status" value="1"/>
</dbReference>
<dbReference type="RefSeq" id="WP_013565434.1">
    <property type="nucleotide sequence ID" value="NC_014962.1"/>
</dbReference>
<reference evidence="3 4" key="2">
    <citation type="journal article" date="2011" name="Stand. Genomic Sci.">
        <title>Complete genome sequence of Isosphaera pallida type strain (IS1B).</title>
        <authorList>
            <consortium name="US DOE Joint Genome Institute (JGI-PGF)"/>
            <person name="Goker M."/>
            <person name="Cleland D."/>
            <person name="Saunders E."/>
            <person name="Lapidus A."/>
            <person name="Nolan M."/>
            <person name="Lucas S."/>
            <person name="Hammon N."/>
            <person name="Deshpande S."/>
            <person name="Cheng J.F."/>
            <person name="Tapia R."/>
            <person name="Han C."/>
            <person name="Goodwin L."/>
            <person name="Pitluck S."/>
            <person name="Liolios K."/>
            <person name="Pagani I."/>
            <person name="Ivanova N."/>
            <person name="Mavromatis K."/>
            <person name="Pati A."/>
            <person name="Chen A."/>
            <person name="Palaniappan K."/>
            <person name="Land M."/>
            <person name="Hauser L."/>
            <person name="Chang Y.J."/>
            <person name="Jeffries C.D."/>
            <person name="Detter J.C."/>
            <person name="Beck B."/>
            <person name="Woyke T."/>
            <person name="Bristow J."/>
            <person name="Eisen J.A."/>
            <person name="Markowitz V."/>
            <person name="Hugenholtz P."/>
            <person name="Kyrpides N.C."/>
            <person name="Klenk H.P."/>
        </authorList>
    </citation>
    <scope>NUCLEOTIDE SEQUENCE [LARGE SCALE GENOMIC DNA]</scope>
    <source>
        <strain evidence="4">ATCC 43644 / DSM 9630 / IS1B</strain>
    </source>
</reference>
<dbReference type="InParanoid" id="E8QZ04"/>
<dbReference type="PANTHER" id="PTHR31272:SF4">
    <property type="entry name" value="CYTOCHROME C-TYPE BIOGENESIS PROTEIN HI_1454-RELATED"/>
    <property type="match status" value="1"/>
</dbReference>
<accession>E8QZ04</accession>
<dbReference type="AlphaFoldDB" id="E8QZ04"/>
<dbReference type="EMBL" id="CP002353">
    <property type="protein sequence ID" value="ADV63146.1"/>
    <property type="molecule type" value="Genomic_DNA"/>
</dbReference>
<feature type="transmembrane region" description="Helical" evidence="1">
    <location>
        <begin position="231"/>
        <end position="253"/>
    </location>
</feature>
<keyword evidence="1" id="KW-1133">Transmembrane helix</keyword>
<dbReference type="OrthoDB" id="43562at2"/>
<dbReference type="Pfam" id="PF13386">
    <property type="entry name" value="DsbD_2"/>
    <property type="match status" value="1"/>
</dbReference>
<feature type="transmembrane region" description="Helical" evidence="1">
    <location>
        <begin position="153"/>
        <end position="182"/>
    </location>
</feature>
<organism evidence="3 4">
    <name type="scientific">Isosphaera pallida (strain ATCC 43644 / DSM 9630 / IS1B)</name>
    <dbReference type="NCBI Taxonomy" id="575540"/>
    <lineage>
        <taxon>Bacteria</taxon>
        <taxon>Pseudomonadati</taxon>
        <taxon>Planctomycetota</taxon>
        <taxon>Planctomycetia</taxon>
        <taxon>Isosphaerales</taxon>
        <taxon>Isosphaeraceae</taxon>
        <taxon>Isosphaera</taxon>
    </lineage>
</organism>
<feature type="transmembrane region" description="Helical" evidence="1">
    <location>
        <begin position="110"/>
        <end position="132"/>
    </location>
</feature>
<evidence type="ECO:0000313" key="4">
    <source>
        <dbReference type="Proteomes" id="UP000008631"/>
    </source>
</evidence>
<gene>
    <name evidence="3" type="ordered locus">Isop_2575</name>
</gene>
<keyword evidence="1 3" id="KW-0812">Transmembrane</keyword>
<dbReference type="InterPro" id="IPR039447">
    <property type="entry name" value="UreH-like_TM_dom"/>
</dbReference>
<keyword evidence="1" id="KW-0472">Membrane</keyword>
<feature type="transmembrane region" description="Helical" evidence="1">
    <location>
        <begin position="194"/>
        <end position="219"/>
    </location>
</feature>
<proteinExistence type="predicted"/>
<dbReference type="InterPro" id="IPR051790">
    <property type="entry name" value="Cytochrome_c-biogenesis_DsbD"/>
</dbReference>
<protein>
    <submittedName>
        <fullName evidence="3">Cytochrome c biogenesis protein, transmembrane region</fullName>
    </submittedName>
</protein>
<dbReference type="HOGENOM" id="CLU_087516_1_0_0"/>
<name>E8QZ04_ISOPI</name>
<feature type="transmembrane region" description="Helical" evidence="1">
    <location>
        <begin position="84"/>
        <end position="104"/>
    </location>
</feature>
<dbReference type="PANTHER" id="PTHR31272">
    <property type="entry name" value="CYTOCHROME C-TYPE BIOGENESIS PROTEIN HI_1454-RELATED"/>
    <property type="match status" value="1"/>
</dbReference>
<dbReference type="STRING" id="575540.Isop_2575"/>
<dbReference type="KEGG" id="ipa:Isop_2575"/>
<sequence>MNGSEVLTGEATTTLWASATAVWLGVLTSISPCPLATNLAAISFIGRRAVGEGEGAGKGSSAGVWRGPRRVAVGGVSYTLGRMLTYVLVAGLLVAGLLSAPSLAQTLQRVVGKVVGPLAIVVGMVLVGLIQLKTPGGPGDQGWTKRLAQSGGLGGAFLLGMVFALTFCPVSAALFFGALVPLALTKGSPVVLPALYGIGTALPVFGFALLLAFGVRAVGRAFNAVGKVERVARLGTGAVFIAAGIAVCLSSIYHVF</sequence>